<gene>
    <name evidence="1" type="ORF">HPB48_018013</name>
</gene>
<sequence>MNYFPVATRLTVLFPINRLVNQYADCISAIVPSGECPDVAFKLKTDAQRSVHTEGFQVCRSSSVKPIAFLIVGAVCFYLQRLHPD</sequence>
<keyword evidence="2" id="KW-1185">Reference proteome</keyword>
<evidence type="ECO:0000313" key="1">
    <source>
        <dbReference type="EMBL" id="KAH9362361.1"/>
    </source>
</evidence>
<comment type="caution">
    <text evidence="1">The sequence shown here is derived from an EMBL/GenBank/DDBJ whole genome shotgun (WGS) entry which is preliminary data.</text>
</comment>
<evidence type="ECO:0000313" key="2">
    <source>
        <dbReference type="Proteomes" id="UP000821853"/>
    </source>
</evidence>
<dbReference type="Proteomes" id="UP000821853">
    <property type="component" value="Chromosome 1"/>
</dbReference>
<protein>
    <submittedName>
        <fullName evidence="1">Uncharacterized protein</fullName>
    </submittedName>
</protein>
<dbReference type="AlphaFoldDB" id="A0A9J6FJ52"/>
<dbReference type="EMBL" id="JABSTR010000001">
    <property type="protein sequence ID" value="KAH9362361.1"/>
    <property type="molecule type" value="Genomic_DNA"/>
</dbReference>
<accession>A0A9J6FJ52</accession>
<dbReference type="VEuPathDB" id="VectorBase:HLOH_049419"/>
<dbReference type="OrthoDB" id="6487987at2759"/>
<reference evidence="1 2" key="1">
    <citation type="journal article" date="2020" name="Cell">
        <title>Large-Scale Comparative Analyses of Tick Genomes Elucidate Their Genetic Diversity and Vector Capacities.</title>
        <authorList>
            <consortium name="Tick Genome and Microbiome Consortium (TIGMIC)"/>
            <person name="Jia N."/>
            <person name="Wang J."/>
            <person name="Shi W."/>
            <person name="Du L."/>
            <person name="Sun Y."/>
            <person name="Zhan W."/>
            <person name="Jiang J.F."/>
            <person name="Wang Q."/>
            <person name="Zhang B."/>
            <person name="Ji P."/>
            <person name="Bell-Sakyi L."/>
            <person name="Cui X.M."/>
            <person name="Yuan T.T."/>
            <person name="Jiang B.G."/>
            <person name="Yang W.F."/>
            <person name="Lam T.T."/>
            <person name="Chang Q.C."/>
            <person name="Ding S.J."/>
            <person name="Wang X.J."/>
            <person name="Zhu J.G."/>
            <person name="Ruan X.D."/>
            <person name="Zhao L."/>
            <person name="Wei J.T."/>
            <person name="Ye R.Z."/>
            <person name="Que T.C."/>
            <person name="Du C.H."/>
            <person name="Zhou Y.H."/>
            <person name="Cheng J.X."/>
            <person name="Dai P.F."/>
            <person name="Guo W.B."/>
            <person name="Han X.H."/>
            <person name="Huang E.J."/>
            <person name="Li L.F."/>
            <person name="Wei W."/>
            <person name="Gao Y.C."/>
            <person name="Liu J.Z."/>
            <person name="Shao H.Z."/>
            <person name="Wang X."/>
            <person name="Wang C.C."/>
            <person name="Yang T.C."/>
            <person name="Huo Q.B."/>
            <person name="Li W."/>
            <person name="Chen H.Y."/>
            <person name="Chen S.E."/>
            <person name="Zhou L.G."/>
            <person name="Ni X.B."/>
            <person name="Tian J.H."/>
            <person name="Sheng Y."/>
            <person name="Liu T."/>
            <person name="Pan Y.S."/>
            <person name="Xia L.Y."/>
            <person name="Li J."/>
            <person name="Zhao F."/>
            <person name="Cao W.C."/>
        </authorList>
    </citation>
    <scope>NUCLEOTIDE SEQUENCE [LARGE SCALE GENOMIC DNA]</scope>
    <source>
        <strain evidence="1">HaeL-2018</strain>
    </source>
</reference>
<name>A0A9J6FJ52_HAELO</name>
<organism evidence="1 2">
    <name type="scientific">Haemaphysalis longicornis</name>
    <name type="common">Bush tick</name>
    <dbReference type="NCBI Taxonomy" id="44386"/>
    <lineage>
        <taxon>Eukaryota</taxon>
        <taxon>Metazoa</taxon>
        <taxon>Ecdysozoa</taxon>
        <taxon>Arthropoda</taxon>
        <taxon>Chelicerata</taxon>
        <taxon>Arachnida</taxon>
        <taxon>Acari</taxon>
        <taxon>Parasitiformes</taxon>
        <taxon>Ixodida</taxon>
        <taxon>Ixodoidea</taxon>
        <taxon>Ixodidae</taxon>
        <taxon>Haemaphysalinae</taxon>
        <taxon>Haemaphysalis</taxon>
    </lineage>
</organism>
<proteinExistence type="predicted"/>